<dbReference type="Proteomes" id="UP000046392">
    <property type="component" value="Unplaced"/>
</dbReference>
<sequence>MKNNTTLEDPFFEYNNHGGLKITNVRNHSQVTRTSNGTGNDSSARRHNITTTTELIMLSRTTKTVKNISDEQSNRSTSEVIPISSATINPTTKTSQDEGSQPTVDSNDYESGTMEKYDDIKETENKNAIIISVVGGFLLLLVIIFLIICFCGRFKKRSKKSRKGKKKSKKKSNKHRSGKSKRKGKSRSKRREKSPLLNNIPDNGNIKNIGYNVPPNQIPTPQRNVYPVPGGNPSPVSQNNNINVPENQGVPPQHNLWYPNRIENNLQIPVHPAINYPPIEASNVQPLLKSSTDPNGIPLYGNYLNDKEGKTNKCTCKNGAAPSQVIYLSHGVDNWMKGEEKDSLSCFSFQISSSHSIKDRTR</sequence>
<feature type="compositionally biased region" description="Polar residues" evidence="1">
    <location>
        <begin position="74"/>
        <end position="110"/>
    </location>
</feature>
<dbReference type="Gene3D" id="1.20.5.930">
    <property type="entry name" value="Bicelle-embedded integrin alpha(iib) transmembrane segment"/>
    <property type="match status" value="1"/>
</dbReference>
<keyword evidence="2" id="KW-1133">Transmembrane helix</keyword>
<feature type="compositionally biased region" description="Polar residues" evidence="1">
    <location>
        <begin position="24"/>
        <end position="42"/>
    </location>
</feature>
<evidence type="ECO:0000313" key="4">
    <source>
        <dbReference type="WBParaSite" id="SPAL_0001107600.1"/>
    </source>
</evidence>
<protein>
    <submittedName>
        <fullName evidence="4">Alpha/beta-hydrolase</fullName>
    </submittedName>
</protein>
<keyword evidence="3" id="KW-1185">Reference proteome</keyword>
<evidence type="ECO:0000256" key="2">
    <source>
        <dbReference type="SAM" id="Phobius"/>
    </source>
</evidence>
<keyword evidence="2" id="KW-0812">Transmembrane</keyword>
<name>A0A0N5BZ82_STREA</name>
<dbReference type="AlphaFoldDB" id="A0A0N5BZ82"/>
<evidence type="ECO:0000313" key="3">
    <source>
        <dbReference type="Proteomes" id="UP000046392"/>
    </source>
</evidence>
<feature type="compositionally biased region" description="Polar residues" evidence="1">
    <location>
        <begin position="196"/>
        <end position="206"/>
    </location>
</feature>
<feature type="region of interest" description="Disordered" evidence="1">
    <location>
        <begin position="159"/>
        <end position="209"/>
    </location>
</feature>
<reference evidence="4" key="1">
    <citation type="submission" date="2017-02" db="UniProtKB">
        <authorList>
            <consortium name="WormBaseParasite"/>
        </authorList>
    </citation>
    <scope>IDENTIFICATION</scope>
</reference>
<proteinExistence type="predicted"/>
<feature type="compositionally biased region" description="Basic residues" evidence="1">
    <location>
        <begin position="159"/>
        <end position="192"/>
    </location>
</feature>
<evidence type="ECO:0000256" key="1">
    <source>
        <dbReference type="SAM" id="MobiDB-lite"/>
    </source>
</evidence>
<feature type="region of interest" description="Disordered" evidence="1">
    <location>
        <begin position="66"/>
        <end position="112"/>
    </location>
</feature>
<keyword evidence="2" id="KW-0472">Membrane</keyword>
<dbReference type="WBParaSite" id="SPAL_0001107600.1">
    <property type="protein sequence ID" value="SPAL_0001107600.1"/>
    <property type="gene ID" value="SPAL_0001107600"/>
</dbReference>
<accession>A0A0N5BZ82</accession>
<feature type="transmembrane region" description="Helical" evidence="2">
    <location>
        <begin position="129"/>
        <end position="152"/>
    </location>
</feature>
<feature type="region of interest" description="Disordered" evidence="1">
    <location>
        <begin position="23"/>
        <end position="51"/>
    </location>
</feature>
<organism evidence="3 4">
    <name type="scientific">Strongyloides papillosus</name>
    <name type="common">Intestinal threadworm</name>
    <dbReference type="NCBI Taxonomy" id="174720"/>
    <lineage>
        <taxon>Eukaryota</taxon>
        <taxon>Metazoa</taxon>
        <taxon>Ecdysozoa</taxon>
        <taxon>Nematoda</taxon>
        <taxon>Chromadorea</taxon>
        <taxon>Rhabditida</taxon>
        <taxon>Tylenchina</taxon>
        <taxon>Panagrolaimomorpha</taxon>
        <taxon>Strongyloidoidea</taxon>
        <taxon>Strongyloididae</taxon>
        <taxon>Strongyloides</taxon>
    </lineage>
</organism>